<evidence type="ECO:0000256" key="1">
    <source>
        <dbReference type="ARBA" id="ARBA00022614"/>
    </source>
</evidence>
<dbReference type="GO" id="GO:0005737">
    <property type="term" value="C:cytoplasm"/>
    <property type="evidence" value="ECO:0007669"/>
    <property type="project" value="TreeGrafter"/>
</dbReference>
<accession>A0A1Y1ZBM6</accession>
<dbReference type="Proteomes" id="UP000193920">
    <property type="component" value="Unassembled WGS sequence"/>
</dbReference>
<dbReference type="SUPFAM" id="SSF52058">
    <property type="entry name" value="L domain-like"/>
    <property type="match status" value="1"/>
</dbReference>
<dbReference type="OrthoDB" id="1394818at2759"/>
<proteinExistence type="predicted"/>
<comment type="caution">
    <text evidence="3">The sequence shown here is derived from an EMBL/GenBank/DDBJ whole genome shotgun (WGS) entry which is preliminary data.</text>
</comment>
<protein>
    <submittedName>
        <fullName evidence="3">L domain-like protein</fullName>
    </submittedName>
</protein>
<dbReference type="Pfam" id="PF13855">
    <property type="entry name" value="LRR_8"/>
    <property type="match status" value="1"/>
</dbReference>
<dbReference type="STRING" id="1754190.A0A1Y1ZBM6"/>
<gene>
    <name evidence="3" type="ORF">LY90DRAFT_678263</name>
</gene>
<evidence type="ECO:0000313" key="4">
    <source>
        <dbReference type="Proteomes" id="UP000193920"/>
    </source>
</evidence>
<organism evidence="3 4">
    <name type="scientific">Neocallimastix californiae</name>
    <dbReference type="NCBI Taxonomy" id="1754190"/>
    <lineage>
        <taxon>Eukaryota</taxon>
        <taxon>Fungi</taxon>
        <taxon>Fungi incertae sedis</taxon>
        <taxon>Chytridiomycota</taxon>
        <taxon>Chytridiomycota incertae sedis</taxon>
        <taxon>Neocallimastigomycetes</taxon>
        <taxon>Neocallimastigales</taxon>
        <taxon>Neocallimastigaceae</taxon>
        <taxon>Neocallimastix</taxon>
    </lineage>
</organism>
<dbReference type="AlphaFoldDB" id="A0A1Y1ZBM6"/>
<evidence type="ECO:0000256" key="2">
    <source>
        <dbReference type="ARBA" id="ARBA00022737"/>
    </source>
</evidence>
<sequence length="344" mass="39726">MTGLKDVYIEFNSRHDDNIIKEIDIRLPSSVETLYFSGVDLTLTNIDKITLGAKNVKKITITDMNHVDEINLYTFARFEKLTEFIFKNSGYIYITNLKELTTIKKLTLENIKIDEKMVNDISQISGLEEITFNHCLHSDKLIDLSPLENLKNVISFEITGSDYDNLISVIHSFRDLKKLTITGNDQITDFIDCNILTNLEYIYARYAKFKDIEEDLYRLKSLTELYIEFLLIYASGNRFTNMDPVLGMENLEILDLSDNRIETIPSDIGKLKHLKKLILNDNNITNVPDSLNSLIELNTIHLYNNENLRGKALTNKSLEDCRYCTSFENNCSSLKCYDDDDDDN</sequence>
<name>A0A1Y1ZBM6_9FUNG</name>
<dbReference type="InterPro" id="IPR032675">
    <property type="entry name" value="LRR_dom_sf"/>
</dbReference>
<dbReference type="InterPro" id="IPR001611">
    <property type="entry name" value="Leu-rich_rpt"/>
</dbReference>
<dbReference type="EMBL" id="MCOG01000429">
    <property type="protein sequence ID" value="ORY07691.1"/>
    <property type="molecule type" value="Genomic_DNA"/>
</dbReference>
<reference evidence="3 4" key="1">
    <citation type="submission" date="2016-08" db="EMBL/GenBank/DDBJ databases">
        <title>A Parts List for Fungal Cellulosomes Revealed by Comparative Genomics.</title>
        <authorList>
            <consortium name="DOE Joint Genome Institute"/>
            <person name="Haitjema C.H."/>
            <person name="Gilmore S.P."/>
            <person name="Henske J.K."/>
            <person name="Solomon K.V."/>
            <person name="De Groot R."/>
            <person name="Kuo A."/>
            <person name="Mondo S.J."/>
            <person name="Salamov A.A."/>
            <person name="Labutti K."/>
            <person name="Zhao Z."/>
            <person name="Chiniquy J."/>
            <person name="Barry K."/>
            <person name="Brewer H.M."/>
            <person name="Purvine S.O."/>
            <person name="Wright A.T."/>
            <person name="Boxma B."/>
            <person name="Van Alen T."/>
            <person name="Hackstein J.H."/>
            <person name="Baker S.E."/>
            <person name="Grigoriev I.V."/>
            <person name="O'Malley M.A."/>
        </authorList>
    </citation>
    <scope>NUCLEOTIDE SEQUENCE [LARGE SCALE GENOMIC DNA]</scope>
    <source>
        <strain evidence="3 4">G1</strain>
    </source>
</reference>
<dbReference type="PANTHER" id="PTHR48051:SF39">
    <property type="entry name" value="P53-INDUCED DEATH DOMAIN PROTEIN 1"/>
    <property type="match status" value="1"/>
</dbReference>
<dbReference type="PANTHER" id="PTHR48051">
    <property type="match status" value="1"/>
</dbReference>
<dbReference type="SMART" id="SM00369">
    <property type="entry name" value="LRR_TYP"/>
    <property type="match status" value="3"/>
</dbReference>
<keyword evidence="1" id="KW-0433">Leucine-rich repeat</keyword>
<dbReference type="PROSITE" id="PS51450">
    <property type="entry name" value="LRR"/>
    <property type="match status" value="2"/>
</dbReference>
<dbReference type="Gene3D" id="3.80.10.10">
    <property type="entry name" value="Ribonuclease Inhibitor"/>
    <property type="match status" value="1"/>
</dbReference>
<keyword evidence="2" id="KW-0677">Repeat</keyword>
<keyword evidence="4" id="KW-1185">Reference proteome</keyword>
<dbReference type="InterPro" id="IPR003591">
    <property type="entry name" value="Leu-rich_rpt_typical-subtyp"/>
</dbReference>
<evidence type="ECO:0000313" key="3">
    <source>
        <dbReference type="EMBL" id="ORY07691.1"/>
    </source>
</evidence>
<dbReference type="InterPro" id="IPR050216">
    <property type="entry name" value="LRR_domain-containing"/>
</dbReference>